<keyword evidence="2 4" id="KW-0472">Membrane</keyword>
<dbReference type="CDD" id="cd07185">
    <property type="entry name" value="OmpA_C-like"/>
    <property type="match status" value="1"/>
</dbReference>
<dbReference type="PROSITE" id="PS51257">
    <property type="entry name" value="PROKAR_LIPOPROTEIN"/>
    <property type="match status" value="1"/>
</dbReference>
<reference evidence="7 8" key="1">
    <citation type="submission" date="2024-04" db="EMBL/GenBank/DDBJ databases">
        <title>A novel species isolated from cricket.</title>
        <authorList>
            <person name="Wang H.-C."/>
        </authorList>
    </citation>
    <scope>NUCLEOTIDE SEQUENCE [LARGE SCALE GENOMIC DNA]</scope>
    <source>
        <strain evidence="7 8">WL0021</strain>
    </source>
</reference>
<comment type="caution">
    <text evidence="7">The sequence shown here is derived from an EMBL/GenBank/DDBJ whole genome shotgun (WGS) entry which is preliminary data.</text>
</comment>
<dbReference type="InterPro" id="IPR006664">
    <property type="entry name" value="OMP_bac"/>
</dbReference>
<dbReference type="PANTHER" id="PTHR30329:SF21">
    <property type="entry name" value="LIPOPROTEIN YIAD-RELATED"/>
    <property type="match status" value="1"/>
</dbReference>
<name>A0ABV0BIJ0_9HYPH</name>
<dbReference type="InterPro" id="IPR006665">
    <property type="entry name" value="OmpA-like"/>
</dbReference>
<dbReference type="InterPro" id="IPR050330">
    <property type="entry name" value="Bact_OuterMem_StrucFunc"/>
</dbReference>
<dbReference type="SUPFAM" id="SSF103088">
    <property type="entry name" value="OmpA-like"/>
    <property type="match status" value="1"/>
</dbReference>
<evidence type="ECO:0000256" key="4">
    <source>
        <dbReference type="PROSITE-ProRule" id="PRU00473"/>
    </source>
</evidence>
<evidence type="ECO:0000313" key="8">
    <source>
        <dbReference type="Proteomes" id="UP001418637"/>
    </source>
</evidence>
<feature type="domain" description="OmpA-like" evidence="6">
    <location>
        <begin position="34"/>
        <end position="163"/>
    </location>
</feature>
<feature type="signal peptide" evidence="5">
    <location>
        <begin position="1"/>
        <end position="18"/>
    </location>
</feature>
<protein>
    <submittedName>
        <fullName evidence="7">OmpA family protein</fullName>
    </submittedName>
</protein>
<evidence type="ECO:0000259" key="6">
    <source>
        <dbReference type="PROSITE" id="PS51123"/>
    </source>
</evidence>
<organism evidence="7 8">
    <name type="scientific">Hohaiivirga grylli</name>
    <dbReference type="NCBI Taxonomy" id="3133970"/>
    <lineage>
        <taxon>Bacteria</taxon>
        <taxon>Pseudomonadati</taxon>
        <taxon>Pseudomonadota</taxon>
        <taxon>Alphaproteobacteria</taxon>
        <taxon>Hyphomicrobiales</taxon>
        <taxon>Methylobacteriaceae</taxon>
        <taxon>Hohaiivirga</taxon>
    </lineage>
</organism>
<dbReference type="Proteomes" id="UP001418637">
    <property type="component" value="Unassembled WGS sequence"/>
</dbReference>
<dbReference type="Pfam" id="PF00691">
    <property type="entry name" value="OmpA"/>
    <property type="match status" value="1"/>
</dbReference>
<dbReference type="InterPro" id="IPR036737">
    <property type="entry name" value="OmpA-like_sf"/>
</dbReference>
<evidence type="ECO:0000256" key="3">
    <source>
        <dbReference type="ARBA" id="ARBA00023237"/>
    </source>
</evidence>
<dbReference type="PANTHER" id="PTHR30329">
    <property type="entry name" value="STATOR ELEMENT OF FLAGELLAR MOTOR COMPLEX"/>
    <property type="match status" value="1"/>
</dbReference>
<evidence type="ECO:0000256" key="2">
    <source>
        <dbReference type="ARBA" id="ARBA00023136"/>
    </source>
</evidence>
<sequence>MKKTIAITFALSLPVFLAACSNVGTVQNKWCDPAQPEQITLSADALFAFDRSSMSDLLPEGRRTLDELAHKLTTGYATIDAINLTGHTDRLGNGDYNMRLGKARANTVRHYLIQRGVRAPILTATAGATKPITTSCNGDIPSAELKECLAPDRRVTVDILGARK</sequence>
<dbReference type="PROSITE" id="PS51123">
    <property type="entry name" value="OMPA_2"/>
    <property type="match status" value="1"/>
</dbReference>
<dbReference type="EMBL" id="JBBYXI010000002">
    <property type="protein sequence ID" value="MEN3930793.1"/>
    <property type="molecule type" value="Genomic_DNA"/>
</dbReference>
<dbReference type="PRINTS" id="PR01021">
    <property type="entry name" value="OMPADOMAIN"/>
</dbReference>
<dbReference type="Gene3D" id="3.30.1330.60">
    <property type="entry name" value="OmpA-like domain"/>
    <property type="match status" value="1"/>
</dbReference>
<dbReference type="RefSeq" id="WP_346336818.1">
    <property type="nucleotide sequence ID" value="NZ_JBBYXI010000002.1"/>
</dbReference>
<keyword evidence="3" id="KW-0998">Cell outer membrane</keyword>
<accession>A0ABV0BIJ0</accession>
<gene>
    <name evidence="7" type="ORF">WJT86_06940</name>
</gene>
<proteinExistence type="predicted"/>
<evidence type="ECO:0000313" key="7">
    <source>
        <dbReference type="EMBL" id="MEN3930793.1"/>
    </source>
</evidence>
<evidence type="ECO:0000256" key="5">
    <source>
        <dbReference type="SAM" id="SignalP"/>
    </source>
</evidence>
<evidence type="ECO:0000256" key="1">
    <source>
        <dbReference type="ARBA" id="ARBA00004442"/>
    </source>
</evidence>
<keyword evidence="5" id="KW-0732">Signal</keyword>
<comment type="subcellular location">
    <subcellularLocation>
        <location evidence="1">Cell outer membrane</location>
    </subcellularLocation>
</comment>
<feature type="chain" id="PRO_5045570329" evidence="5">
    <location>
        <begin position="19"/>
        <end position="164"/>
    </location>
</feature>
<keyword evidence="8" id="KW-1185">Reference proteome</keyword>